<dbReference type="SUPFAM" id="SSF55729">
    <property type="entry name" value="Acyl-CoA N-acyltransferases (Nat)"/>
    <property type="match status" value="1"/>
</dbReference>
<gene>
    <name evidence="1" type="ORF">EEL30_18785</name>
</gene>
<accession>A0A518VAY7</accession>
<name>A0A518VAY7_BRELA</name>
<dbReference type="InterPro" id="IPR016181">
    <property type="entry name" value="Acyl_CoA_acyltransferase"/>
</dbReference>
<evidence type="ECO:0008006" key="3">
    <source>
        <dbReference type="Google" id="ProtNLM"/>
    </source>
</evidence>
<dbReference type="AlphaFoldDB" id="A0A518VAY7"/>
<organism evidence="1 2">
    <name type="scientific">Brevibacillus laterosporus</name>
    <name type="common">Bacillus laterosporus</name>
    <dbReference type="NCBI Taxonomy" id="1465"/>
    <lineage>
        <taxon>Bacteria</taxon>
        <taxon>Bacillati</taxon>
        <taxon>Bacillota</taxon>
        <taxon>Bacilli</taxon>
        <taxon>Bacillales</taxon>
        <taxon>Paenibacillaceae</taxon>
        <taxon>Brevibacillus</taxon>
    </lineage>
</organism>
<proteinExistence type="predicted"/>
<evidence type="ECO:0000313" key="1">
    <source>
        <dbReference type="EMBL" id="QDX94150.1"/>
    </source>
</evidence>
<sequence>MYKKVTSEDSLKEFNQIVEKNWIEKGYDVEHAILDSDCYIIYNDEEVAIGTIEFKTVTVTSEILRYFPFLFPQDTIEVDKVSILKEHRSTQNLSKILELFFLHAQENNPEKYISLLEPNFFHHLKNQLHFPVEAMSEKIFYKGDYVIPMMMPIRKMQFEK</sequence>
<keyword evidence="2" id="KW-1185">Reference proteome</keyword>
<evidence type="ECO:0000313" key="2">
    <source>
        <dbReference type="Proteomes" id="UP000319432"/>
    </source>
</evidence>
<dbReference type="EMBL" id="CP033464">
    <property type="protein sequence ID" value="QDX94150.1"/>
    <property type="molecule type" value="Genomic_DNA"/>
</dbReference>
<dbReference type="Proteomes" id="UP000319432">
    <property type="component" value="Chromosome"/>
</dbReference>
<reference evidence="1 2" key="1">
    <citation type="submission" date="2018-11" db="EMBL/GenBank/DDBJ databases">
        <title>Phylogenetic determinants of toxin gene distribution in genomes of Brevibacillus laterosporus.</title>
        <authorList>
            <person name="Glare T.R."/>
            <person name="Durrant A."/>
            <person name="Berry C."/>
            <person name="Palma L."/>
            <person name="Ormskirk M."/>
            <person name="Cox M.O."/>
        </authorList>
    </citation>
    <scope>NUCLEOTIDE SEQUENCE [LARGE SCALE GENOMIC DNA]</scope>
    <source>
        <strain evidence="1 2">1821L</strain>
    </source>
</reference>
<protein>
    <recommendedName>
        <fullName evidence="3">GNAT family N-acetyltransferase</fullName>
    </recommendedName>
</protein>
<dbReference type="OrthoDB" id="2843259at2"/>